<dbReference type="HAMAP" id="MF_03028">
    <property type="entry name" value="Pescadillo"/>
    <property type="match status" value="1"/>
</dbReference>
<dbReference type="PANTHER" id="PTHR12221">
    <property type="entry name" value="PESCADILLO - RELATED"/>
    <property type="match status" value="1"/>
</dbReference>
<proteinExistence type="inferred from homology"/>
<evidence type="ECO:0000259" key="7">
    <source>
        <dbReference type="PROSITE" id="PS50172"/>
    </source>
</evidence>
<evidence type="ECO:0000256" key="3">
    <source>
        <dbReference type="ARBA" id="ARBA00023054"/>
    </source>
</evidence>
<dbReference type="GO" id="GO:0000466">
    <property type="term" value="P:maturation of 5.8S rRNA from tricistronic rRNA transcript (SSU-rRNA, 5.8S rRNA, LSU-rRNA)"/>
    <property type="evidence" value="ECO:0007669"/>
    <property type="project" value="UniProtKB-UniRule"/>
</dbReference>
<evidence type="ECO:0000313" key="8">
    <source>
        <dbReference type="EMBL" id="KAK5778357.1"/>
    </source>
</evidence>
<evidence type="ECO:0000256" key="1">
    <source>
        <dbReference type="ARBA" id="ARBA00022517"/>
    </source>
</evidence>
<comment type="similarity">
    <text evidence="5">Belongs to the pescadillo family.</text>
</comment>
<dbReference type="SUPFAM" id="SSF52113">
    <property type="entry name" value="BRCT domain"/>
    <property type="match status" value="1"/>
</dbReference>
<reference evidence="9" key="1">
    <citation type="submission" date="2023-07" db="EMBL/GenBank/DDBJ databases">
        <title>A draft genome of Kazachstania heterogenica Y-27499.</title>
        <authorList>
            <person name="Donic C."/>
            <person name="Kralova J.S."/>
            <person name="Fidel L."/>
            <person name="Ben-Dor S."/>
            <person name="Jung S."/>
        </authorList>
    </citation>
    <scope>NUCLEOTIDE SEQUENCE [LARGE SCALE GENOMIC DNA]</scope>
    <source>
        <strain evidence="9">Y27499</strain>
    </source>
</reference>
<organism evidence="8 9">
    <name type="scientific">Arxiozyma heterogenica</name>
    <dbReference type="NCBI Taxonomy" id="278026"/>
    <lineage>
        <taxon>Eukaryota</taxon>
        <taxon>Fungi</taxon>
        <taxon>Dikarya</taxon>
        <taxon>Ascomycota</taxon>
        <taxon>Saccharomycotina</taxon>
        <taxon>Saccharomycetes</taxon>
        <taxon>Saccharomycetales</taxon>
        <taxon>Saccharomycetaceae</taxon>
        <taxon>Arxiozyma</taxon>
    </lineage>
</organism>
<dbReference type="AlphaFoldDB" id="A0AAN7WN22"/>
<dbReference type="Gene3D" id="3.40.50.10190">
    <property type="entry name" value="BRCT domain"/>
    <property type="match status" value="1"/>
</dbReference>
<keyword evidence="9" id="KW-1185">Reference proteome</keyword>
<comment type="subcellular location">
    <subcellularLocation>
        <location evidence="5">Nucleus</location>
        <location evidence="5">Nucleolus</location>
    </subcellularLocation>
    <subcellularLocation>
        <location evidence="5">Nucleus</location>
        <location evidence="5">Nucleoplasm</location>
    </subcellularLocation>
</comment>
<dbReference type="InterPro" id="IPR001357">
    <property type="entry name" value="BRCT_dom"/>
</dbReference>
<dbReference type="Pfam" id="PF06732">
    <property type="entry name" value="Pescadillo_N"/>
    <property type="match status" value="1"/>
</dbReference>
<dbReference type="InterPro" id="IPR010613">
    <property type="entry name" value="PES"/>
</dbReference>
<protein>
    <recommendedName>
        <fullName evidence="5">Pescadillo homolog</fullName>
    </recommendedName>
    <alternativeName>
        <fullName evidence="5">Nucleolar protein 7 homolog</fullName>
    </alternativeName>
</protein>
<dbReference type="GO" id="GO:0000463">
    <property type="term" value="P:maturation of LSU-rRNA from tricistronic rRNA transcript (SSU-rRNA, 5.8S rRNA, LSU-rRNA)"/>
    <property type="evidence" value="ECO:0007669"/>
    <property type="project" value="UniProtKB-UniRule"/>
</dbReference>
<feature type="compositionally biased region" description="Basic and acidic residues" evidence="6">
    <location>
        <begin position="534"/>
        <end position="547"/>
    </location>
</feature>
<keyword evidence="3" id="KW-0175">Coiled coil</keyword>
<feature type="compositionally biased region" description="Acidic residues" evidence="6">
    <location>
        <begin position="470"/>
        <end position="498"/>
    </location>
</feature>
<evidence type="ECO:0000256" key="5">
    <source>
        <dbReference type="HAMAP-Rule" id="MF_03028"/>
    </source>
</evidence>
<dbReference type="PANTHER" id="PTHR12221:SF6">
    <property type="entry name" value="PESCADILLO HOMOLOG"/>
    <property type="match status" value="1"/>
</dbReference>
<evidence type="ECO:0000313" key="9">
    <source>
        <dbReference type="Proteomes" id="UP001306508"/>
    </source>
</evidence>
<name>A0AAN7WN22_9SACH</name>
<feature type="region of interest" description="Disordered" evidence="6">
    <location>
        <begin position="526"/>
        <end position="561"/>
    </location>
</feature>
<evidence type="ECO:0000256" key="2">
    <source>
        <dbReference type="ARBA" id="ARBA00022552"/>
    </source>
</evidence>
<feature type="region of interest" description="Disordered" evidence="6">
    <location>
        <begin position="459"/>
        <end position="511"/>
    </location>
</feature>
<evidence type="ECO:0000256" key="6">
    <source>
        <dbReference type="SAM" id="MobiDB-lite"/>
    </source>
</evidence>
<dbReference type="GO" id="GO:0070545">
    <property type="term" value="C:PeBoW complex"/>
    <property type="evidence" value="ECO:0007669"/>
    <property type="project" value="TreeGrafter"/>
</dbReference>
<feature type="domain" description="BRCT" evidence="7">
    <location>
        <begin position="356"/>
        <end position="450"/>
    </location>
</feature>
<dbReference type="InterPro" id="IPR036420">
    <property type="entry name" value="BRCT_dom_sf"/>
</dbReference>
<dbReference type="CDD" id="cd17709">
    <property type="entry name" value="BRCT_pescadillo_like"/>
    <property type="match status" value="1"/>
</dbReference>
<accession>A0AAN7WN22</accession>
<comment type="caution">
    <text evidence="8">The sequence shown here is derived from an EMBL/GenBank/DDBJ whole genome shotgun (WGS) entry which is preliminary data.</text>
</comment>
<gene>
    <name evidence="5" type="primary">NOP7</name>
    <name evidence="8" type="ORF">RI543_004018</name>
</gene>
<keyword evidence="1 5" id="KW-0690">Ribosome biogenesis</keyword>
<dbReference type="SMART" id="SM00292">
    <property type="entry name" value="BRCT"/>
    <property type="match status" value="1"/>
</dbReference>
<sequence length="615" mass="70646">MRIKKKNTRGNAKNFITRTQAVKKLQVSLADFRRLCIFKGIYPREPRNKKKANKGSTAPTTFYYAKDIQYLMHEPVLAKFREHKTFAKKLTRALGRGEVSAAKKLEENRSTYKLDHIIKERYPSFPDALRDIDDALNMLFLFANLPATNQVSSKIIQDAQRLCNQWLAFVAKERLIRKVFVSIKGVYYQASVRGEDIRWIVPYKFPENIPSDIDFRIMVTFLEFYSTLLHFVLYKLYTDADLVYPPKIDYEKDKIISGITSYILESQNEKNSLLNLDNDNQPSSAPKNGDKVTVKTLDDVTLKAAMTADKDFVNELDSKGEEREEESVENVELDTFEDKSKNPGDILAQPSQYDSPIATLFSDFVFYVGREVPLDIVEFLILSAGGNIVSEISLDQLENKDDIDLTKITHQIVDRPVLKNKVAGRTYIQPQWIFDCINKGELVPANLYLPGEPLPPHLSPWGDASGYDPNAEDEENDNGESSESESEVSEEGDNDEEANSITLNNDEDEDDVEDLAAQKELELEAKGISYSEAHMADDTKNKQEKTNNRKKSKKLTEEEEEKEMKMIMMSNKQRKLYKKMQYSNAKKVEKIENLKKKKKQIEKTKKKLEKLNKED</sequence>
<evidence type="ECO:0000256" key="4">
    <source>
        <dbReference type="ARBA" id="ARBA00023242"/>
    </source>
</evidence>
<dbReference type="PROSITE" id="PS50172">
    <property type="entry name" value="BRCT"/>
    <property type="match status" value="1"/>
</dbReference>
<dbReference type="GO" id="GO:0003723">
    <property type="term" value="F:RNA binding"/>
    <property type="evidence" value="ECO:0007669"/>
    <property type="project" value="TreeGrafter"/>
</dbReference>
<dbReference type="GO" id="GO:0030687">
    <property type="term" value="C:preribosome, large subunit precursor"/>
    <property type="evidence" value="ECO:0007669"/>
    <property type="project" value="UniProtKB-UniRule"/>
</dbReference>
<comment type="function">
    <text evidence="5">Component of the NOP7 complex, which is required for maturation of the 25S and 5.8S ribosomal RNAs and formation of the 60S ribosome.</text>
</comment>
<dbReference type="EMBL" id="JAWIZZ010000053">
    <property type="protein sequence ID" value="KAK5778357.1"/>
    <property type="molecule type" value="Genomic_DNA"/>
</dbReference>
<comment type="subunit">
    <text evidence="5">Component of the NOP7 complex, composed of ERB1, NOP7 and YTM1. Within the NOP7 complex ERB1 appears to interact directly with NOP7 and YTM1. The NOP7 complex also associates with the 66S pre-ribosome.</text>
</comment>
<dbReference type="FunFam" id="3.40.50.10190:FF:000067">
    <property type="entry name" value="Pescadillo homolog"/>
    <property type="match status" value="1"/>
</dbReference>
<keyword evidence="2 5" id="KW-0698">rRNA processing</keyword>
<keyword evidence="4 5" id="KW-0539">Nucleus</keyword>
<dbReference type="Proteomes" id="UP001306508">
    <property type="component" value="Unassembled WGS sequence"/>
</dbReference>
<dbReference type="GO" id="GO:0043021">
    <property type="term" value="F:ribonucleoprotein complex binding"/>
    <property type="evidence" value="ECO:0007669"/>
    <property type="project" value="UniProtKB-UniRule"/>
</dbReference>
<dbReference type="Pfam" id="PF16589">
    <property type="entry name" value="BRCT_2"/>
    <property type="match status" value="1"/>
</dbReference>
<dbReference type="GO" id="GO:0005654">
    <property type="term" value="C:nucleoplasm"/>
    <property type="evidence" value="ECO:0007669"/>
    <property type="project" value="UniProtKB-SubCell"/>
</dbReference>